<sequence length="70" mass="7340">MRPARQRMVPVVLSSHVDRSAPGEKLMRAAGAGVPAERPRADLRPGRHAAVGEPAGPVSAQPSGERLRAP</sequence>
<name>A0ABN3EZR0_9ACTN</name>
<protein>
    <submittedName>
        <fullName evidence="2">Uncharacterized protein</fullName>
    </submittedName>
</protein>
<organism evidence="2 3">
    <name type="scientific">Streptomyces roseiscleroticus</name>
    <dbReference type="NCBI Taxonomy" id="1972"/>
    <lineage>
        <taxon>Bacteria</taxon>
        <taxon>Bacillati</taxon>
        <taxon>Actinomycetota</taxon>
        <taxon>Actinomycetes</taxon>
        <taxon>Kitasatosporales</taxon>
        <taxon>Streptomycetaceae</taxon>
        <taxon>Streptomyces</taxon>
    </lineage>
</organism>
<gene>
    <name evidence="2" type="ORF">GCM10010368_54470</name>
</gene>
<dbReference type="EMBL" id="BAAASN010000018">
    <property type="protein sequence ID" value="GAA2277777.1"/>
    <property type="molecule type" value="Genomic_DNA"/>
</dbReference>
<proteinExistence type="predicted"/>
<accession>A0ABN3EZR0</accession>
<evidence type="ECO:0000313" key="3">
    <source>
        <dbReference type="Proteomes" id="UP001500442"/>
    </source>
</evidence>
<dbReference type="Proteomes" id="UP001500442">
    <property type="component" value="Unassembled WGS sequence"/>
</dbReference>
<feature type="region of interest" description="Disordered" evidence="1">
    <location>
        <begin position="20"/>
        <end position="70"/>
    </location>
</feature>
<evidence type="ECO:0000256" key="1">
    <source>
        <dbReference type="SAM" id="MobiDB-lite"/>
    </source>
</evidence>
<keyword evidence="3" id="KW-1185">Reference proteome</keyword>
<reference evidence="2 3" key="1">
    <citation type="journal article" date="2019" name="Int. J. Syst. Evol. Microbiol.">
        <title>The Global Catalogue of Microorganisms (GCM) 10K type strain sequencing project: providing services to taxonomists for standard genome sequencing and annotation.</title>
        <authorList>
            <consortium name="The Broad Institute Genomics Platform"/>
            <consortium name="The Broad Institute Genome Sequencing Center for Infectious Disease"/>
            <person name="Wu L."/>
            <person name="Ma J."/>
        </authorList>
    </citation>
    <scope>NUCLEOTIDE SEQUENCE [LARGE SCALE GENOMIC DNA]</scope>
    <source>
        <strain evidence="2 3">JCM 4823</strain>
    </source>
</reference>
<comment type="caution">
    <text evidence="2">The sequence shown here is derived from an EMBL/GenBank/DDBJ whole genome shotgun (WGS) entry which is preliminary data.</text>
</comment>
<evidence type="ECO:0000313" key="2">
    <source>
        <dbReference type="EMBL" id="GAA2277777.1"/>
    </source>
</evidence>